<dbReference type="Proteomes" id="UP000799766">
    <property type="component" value="Unassembled WGS sequence"/>
</dbReference>
<accession>A0A6A6NL46</accession>
<sequence>MLVIRHTRQTSSRYSRKRILATTTRARSATGTWPPEKSHADCPKTVDVELPPLVIGVGSQDGSEESHLVEGKDRMGNYVSLSHCWGLGKLTLAATAFVGTA</sequence>
<evidence type="ECO:0000313" key="1">
    <source>
        <dbReference type="EMBL" id="KAF2452388.1"/>
    </source>
</evidence>
<dbReference type="EMBL" id="MU001710">
    <property type="protein sequence ID" value="KAF2452388.1"/>
    <property type="molecule type" value="Genomic_DNA"/>
</dbReference>
<organism evidence="1 2">
    <name type="scientific">Lineolata rhizophorae</name>
    <dbReference type="NCBI Taxonomy" id="578093"/>
    <lineage>
        <taxon>Eukaryota</taxon>
        <taxon>Fungi</taxon>
        <taxon>Dikarya</taxon>
        <taxon>Ascomycota</taxon>
        <taxon>Pezizomycotina</taxon>
        <taxon>Dothideomycetes</taxon>
        <taxon>Dothideomycetes incertae sedis</taxon>
        <taxon>Lineolatales</taxon>
        <taxon>Lineolataceae</taxon>
        <taxon>Lineolata</taxon>
    </lineage>
</organism>
<keyword evidence="2" id="KW-1185">Reference proteome</keyword>
<gene>
    <name evidence="1" type="ORF">BDY21DRAFT_173159</name>
</gene>
<dbReference type="AlphaFoldDB" id="A0A6A6NL46"/>
<reference evidence="1" key="1">
    <citation type="journal article" date="2020" name="Stud. Mycol.">
        <title>101 Dothideomycetes genomes: a test case for predicting lifestyles and emergence of pathogens.</title>
        <authorList>
            <person name="Haridas S."/>
            <person name="Albert R."/>
            <person name="Binder M."/>
            <person name="Bloem J."/>
            <person name="Labutti K."/>
            <person name="Salamov A."/>
            <person name="Andreopoulos B."/>
            <person name="Baker S."/>
            <person name="Barry K."/>
            <person name="Bills G."/>
            <person name="Bluhm B."/>
            <person name="Cannon C."/>
            <person name="Castanera R."/>
            <person name="Culley D."/>
            <person name="Daum C."/>
            <person name="Ezra D."/>
            <person name="Gonzalez J."/>
            <person name="Henrissat B."/>
            <person name="Kuo A."/>
            <person name="Liang C."/>
            <person name="Lipzen A."/>
            <person name="Lutzoni F."/>
            <person name="Magnuson J."/>
            <person name="Mondo S."/>
            <person name="Nolan M."/>
            <person name="Ohm R."/>
            <person name="Pangilinan J."/>
            <person name="Park H.-J."/>
            <person name="Ramirez L."/>
            <person name="Alfaro M."/>
            <person name="Sun H."/>
            <person name="Tritt A."/>
            <person name="Yoshinaga Y."/>
            <person name="Zwiers L.-H."/>
            <person name="Turgeon B."/>
            <person name="Goodwin S."/>
            <person name="Spatafora J."/>
            <person name="Crous P."/>
            <person name="Grigoriev I."/>
        </authorList>
    </citation>
    <scope>NUCLEOTIDE SEQUENCE</scope>
    <source>
        <strain evidence="1">ATCC 16933</strain>
    </source>
</reference>
<name>A0A6A6NL46_9PEZI</name>
<proteinExistence type="predicted"/>
<evidence type="ECO:0000313" key="2">
    <source>
        <dbReference type="Proteomes" id="UP000799766"/>
    </source>
</evidence>
<protein>
    <submittedName>
        <fullName evidence="1">Uncharacterized protein</fullName>
    </submittedName>
</protein>